<evidence type="ECO:0000313" key="3">
    <source>
        <dbReference type="Proteomes" id="UP001153404"/>
    </source>
</evidence>
<reference evidence="2" key="1">
    <citation type="submission" date="2022-10" db="EMBL/GenBank/DDBJ databases">
        <title>Comparative genomic analysis of Cohnella hashimotonis sp. nov., isolated from the International Space Station.</title>
        <authorList>
            <person name="Simpson A."/>
            <person name="Venkateswaran K."/>
        </authorList>
    </citation>
    <scope>NUCLEOTIDE SEQUENCE</scope>
    <source>
        <strain evidence="2">DSM 28161</strain>
    </source>
</reference>
<name>A0A9X4KUF1_9BACL</name>
<gene>
    <name evidence="2" type="ORF">OMP40_18985</name>
</gene>
<dbReference type="EMBL" id="JAPDIA010000007">
    <property type="protein sequence ID" value="MDG0811215.1"/>
    <property type="molecule type" value="Genomic_DNA"/>
</dbReference>
<feature type="region of interest" description="Disordered" evidence="1">
    <location>
        <begin position="35"/>
        <end position="65"/>
    </location>
</feature>
<evidence type="ECO:0000313" key="2">
    <source>
        <dbReference type="EMBL" id="MDG0811215.1"/>
    </source>
</evidence>
<dbReference type="Proteomes" id="UP001153404">
    <property type="component" value="Unassembled WGS sequence"/>
</dbReference>
<organism evidence="2 3">
    <name type="scientific">Cohnella rhizosphaerae</name>
    <dbReference type="NCBI Taxonomy" id="1457232"/>
    <lineage>
        <taxon>Bacteria</taxon>
        <taxon>Bacillati</taxon>
        <taxon>Bacillota</taxon>
        <taxon>Bacilli</taxon>
        <taxon>Bacillales</taxon>
        <taxon>Paenibacillaceae</taxon>
        <taxon>Cohnella</taxon>
    </lineage>
</organism>
<protein>
    <submittedName>
        <fullName evidence="2">Uncharacterized protein</fullName>
    </submittedName>
</protein>
<proteinExistence type="predicted"/>
<comment type="caution">
    <text evidence="2">The sequence shown here is derived from an EMBL/GenBank/DDBJ whole genome shotgun (WGS) entry which is preliminary data.</text>
</comment>
<evidence type="ECO:0000256" key="1">
    <source>
        <dbReference type="SAM" id="MobiDB-lite"/>
    </source>
</evidence>
<dbReference type="AlphaFoldDB" id="A0A9X4KUF1"/>
<dbReference type="RefSeq" id="WP_277533699.1">
    <property type="nucleotide sequence ID" value="NZ_JAPDIA010000007.1"/>
</dbReference>
<accession>A0A9X4KUF1</accession>
<sequence length="65" mass="7568">MEIKVMVVDDEERQRRSIVRHVDWERYRMQVVGGSRGRRGGIGAGRARRAGSADHRHTPAWRERA</sequence>
<keyword evidence="3" id="KW-1185">Reference proteome</keyword>
<feature type="compositionally biased region" description="Basic and acidic residues" evidence="1">
    <location>
        <begin position="51"/>
        <end position="65"/>
    </location>
</feature>